<name>A0A814HLD3_9BILA</name>
<reference evidence="2" key="1">
    <citation type="submission" date="2021-02" db="EMBL/GenBank/DDBJ databases">
        <authorList>
            <person name="Nowell W R."/>
        </authorList>
    </citation>
    <scope>NUCLEOTIDE SEQUENCE</scope>
</reference>
<dbReference type="Proteomes" id="UP000663836">
    <property type="component" value="Unassembled WGS sequence"/>
</dbReference>
<dbReference type="EMBL" id="CAJNOL010000565">
    <property type="protein sequence ID" value="CAF1118412.1"/>
    <property type="molecule type" value="Genomic_DNA"/>
</dbReference>
<dbReference type="Proteomes" id="UP000663870">
    <property type="component" value="Unassembled WGS sequence"/>
</dbReference>
<dbReference type="EMBL" id="CAJNOT010000696">
    <property type="protein sequence ID" value="CAF1057856.1"/>
    <property type="molecule type" value="Genomic_DNA"/>
</dbReference>
<dbReference type="Proteomes" id="UP000663854">
    <property type="component" value="Unassembled WGS sequence"/>
</dbReference>
<gene>
    <name evidence="5" type="ORF">JBS370_LOCUS24509</name>
    <name evidence="4" type="ORF">JXQ802_LOCUS20071</name>
    <name evidence="2" type="ORF">PYM288_LOCUS15191</name>
    <name evidence="3" type="ORF">ZHD862_LOCUS15406</name>
</gene>
<feature type="region of interest" description="Disordered" evidence="1">
    <location>
        <begin position="58"/>
        <end position="105"/>
    </location>
</feature>
<sequence length="134" mass="15224">MLAINTSVAKSTNKTPFQVVFGQHPCTEDDIWKTIFNRQQQGGISTMILEEDLSDDIASISREVDEDESRSTSVQGDDKTEQLNTNEKMIHNEDQEEDNDKDDIQQDIVIDHEECVDETELPQNKANLNINLNS</sequence>
<accession>A0A814HLD3</accession>
<dbReference type="EMBL" id="CAJOBD010003847">
    <property type="protein sequence ID" value="CAF3968731.1"/>
    <property type="molecule type" value="Genomic_DNA"/>
</dbReference>
<organism evidence="2 6">
    <name type="scientific">Rotaria sordida</name>
    <dbReference type="NCBI Taxonomy" id="392033"/>
    <lineage>
        <taxon>Eukaryota</taxon>
        <taxon>Metazoa</taxon>
        <taxon>Spiralia</taxon>
        <taxon>Gnathifera</taxon>
        <taxon>Rotifera</taxon>
        <taxon>Eurotatoria</taxon>
        <taxon>Bdelloidea</taxon>
        <taxon>Philodinida</taxon>
        <taxon>Philodinidae</taxon>
        <taxon>Rotaria</taxon>
    </lineage>
</organism>
<evidence type="ECO:0000313" key="4">
    <source>
        <dbReference type="EMBL" id="CAF1118412.1"/>
    </source>
</evidence>
<evidence type="ECO:0000256" key="1">
    <source>
        <dbReference type="SAM" id="MobiDB-lite"/>
    </source>
</evidence>
<evidence type="ECO:0000313" key="3">
    <source>
        <dbReference type="EMBL" id="CAF1057856.1"/>
    </source>
</evidence>
<comment type="caution">
    <text evidence="2">The sequence shown here is derived from an EMBL/GenBank/DDBJ whole genome shotgun (WGS) entry which is preliminary data.</text>
</comment>
<proteinExistence type="predicted"/>
<evidence type="ECO:0000313" key="6">
    <source>
        <dbReference type="Proteomes" id="UP000663854"/>
    </source>
</evidence>
<evidence type="ECO:0000313" key="5">
    <source>
        <dbReference type="EMBL" id="CAF3968731.1"/>
    </source>
</evidence>
<keyword evidence="7" id="KW-1185">Reference proteome</keyword>
<dbReference type="EMBL" id="CAJNOH010000357">
    <property type="protein sequence ID" value="CAF1012693.1"/>
    <property type="molecule type" value="Genomic_DNA"/>
</dbReference>
<dbReference type="Proteomes" id="UP000663864">
    <property type="component" value="Unassembled WGS sequence"/>
</dbReference>
<evidence type="ECO:0000313" key="2">
    <source>
        <dbReference type="EMBL" id="CAF1012693.1"/>
    </source>
</evidence>
<dbReference type="AlphaFoldDB" id="A0A814HLD3"/>
<evidence type="ECO:0000313" key="7">
    <source>
        <dbReference type="Proteomes" id="UP000663870"/>
    </source>
</evidence>
<protein>
    <submittedName>
        <fullName evidence="2">Uncharacterized protein</fullName>
    </submittedName>
</protein>